<feature type="region of interest" description="Disordered" evidence="1">
    <location>
        <begin position="1"/>
        <end position="24"/>
    </location>
</feature>
<organism evidence="2 3">
    <name type="scientific">Xanthomonas citri pv. citri</name>
    <dbReference type="NCBI Taxonomy" id="611301"/>
    <lineage>
        <taxon>Bacteria</taxon>
        <taxon>Pseudomonadati</taxon>
        <taxon>Pseudomonadota</taxon>
        <taxon>Gammaproteobacteria</taxon>
        <taxon>Lysobacterales</taxon>
        <taxon>Lysobacteraceae</taxon>
        <taxon>Xanthomonas</taxon>
    </lineage>
</organism>
<evidence type="ECO:0000313" key="3">
    <source>
        <dbReference type="Proteomes" id="UP000052230"/>
    </source>
</evidence>
<name>A0A0U4YKR9_XANCI</name>
<reference evidence="2 3" key="1">
    <citation type="submission" date="2014-09" db="EMBL/GenBank/DDBJ databases">
        <authorList>
            <person name="Regsiter A."/>
        </authorList>
    </citation>
    <scope>NUCLEOTIDE SEQUENCE [LARGE SCALE GENOMIC DNA]</scope>
</reference>
<sequence>MRWPSAVRRALRAATANPPGSALRRADTALRALPKAAKPGQAHALSRRATGRFALTSTYMTRSPDRCASRFSCERTADRLK</sequence>
<evidence type="ECO:0000256" key="1">
    <source>
        <dbReference type="SAM" id="MobiDB-lite"/>
    </source>
</evidence>
<protein>
    <submittedName>
        <fullName evidence="2">Uncharacterized protein</fullName>
    </submittedName>
</protein>
<comment type="caution">
    <text evidence="2">The sequence shown here is derived from an EMBL/GenBank/DDBJ whole genome shotgun (WGS) entry which is preliminary data.</text>
</comment>
<dbReference type="EMBL" id="CCXZ01000117">
    <property type="protein sequence ID" value="CEG16092.1"/>
    <property type="molecule type" value="Genomic_DNA"/>
</dbReference>
<dbReference type="AlphaFoldDB" id="A0A0U4YKR9"/>
<dbReference type="Proteomes" id="UP000052230">
    <property type="component" value="Unassembled WGS sequence"/>
</dbReference>
<gene>
    <name evidence="2" type="ORF">XAC3562_250027</name>
</gene>
<accession>A0A0U4YKR9</accession>
<evidence type="ECO:0000313" key="2">
    <source>
        <dbReference type="EMBL" id="CEG16092.1"/>
    </source>
</evidence>
<keyword evidence="3" id="KW-1185">Reference proteome</keyword>
<proteinExistence type="predicted"/>